<accession>A0A0G2FGE1</accession>
<sequence length="193" mass="20816">MQFSSVTSAVFQGLLMAASLPSVMAQSDGGDDSSLIQLPDPAVTKQIRFRSTASEYGATVDFITNATWPEGDSLPTFVLDKVVYNYNNLGGRFVTGSGPYIGTTQLWIGFNQETAGSVSGESTPLVAPRWTYIASPDAKSFTVRNYRQGAGDIYDCGTLCTYDDIPGLESLDSDNPPAGKVRRVFKGRRVFKA</sequence>
<keyword evidence="3" id="KW-1185">Reference proteome</keyword>
<name>A0A0G2FGE1_9PEZI</name>
<dbReference type="AlphaFoldDB" id="A0A0G2FGE1"/>
<reference evidence="2 3" key="1">
    <citation type="submission" date="2015-05" db="EMBL/GenBank/DDBJ databases">
        <title>Distinctive expansion of gene families associated with plant cell wall degradation and secondary metabolism in the genomes of grapevine trunk pathogens.</title>
        <authorList>
            <person name="Lawrence D.P."/>
            <person name="Travadon R."/>
            <person name="Rolshausen P.E."/>
            <person name="Baumgartner K."/>
        </authorList>
    </citation>
    <scope>NUCLEOTIDE SEQUENCE [LARGE SCALE GENOMIC DNA]</scope>
    <source>
        <strain evidence="2">DA912</strain>
    </source>
</reference>
<keyword evidence="1" id="KW-0732">Signal</keyword>
<evidence type="ECO:0000313" key="2">
    <source>
        <dbReference type="EMBL" id="KKY33189.1"/>
    </source>
</evidence>
<gene>
    <name evidence="2" type="ORF">UCDDA912_g06859</name>
</gene>
<feature type="signal peptide" evidence="1">
    <location>
        <begin position="1"/>
        <end position="25"/>
    </location>
</feature>
<evidence type="ECO:0000256" key="1">
    <source>
        <dbReference type="SAM" id="SignalP"/>
    </source>
</evidence>
<evidence type="ECO:0000313" key="3">
    <source>
        <dbReference type="Proteomes" id="UP000034680"/>
    </source>
</evidence>
<proteinExistence type="predicted"/>
<reference evidence="2 3" key="2">
    <citation type="submission" date="2015-05" db="EMBL/GenBank/DDBJ databases">
        <authorList>
            <person name="Morales-Cruz A."/>
            <person name="Amrine K.C."/>
            <person name="Cantu D."/>
        </authorList>
    </citation>
    <scope>NUCLEOTIDE SEQUENCE [LARGE SCALE GENOMIC DNA]</scope>
    <source>
        <strain evidence="2">DA912</strain>
    </source>
</reference>
<dbReference type="EMBL" id="LCUC01000252">
    <property type="protein sequence ID" value="KKY33189.1"/>
    <property type="molecule type" value="Genomic_DNA"/>
</dbReference>
<organism evidence="2 3">
    <name type="scientific">Diaporthe ampelina</name>
    <dbReference type="NCBI Taxonomy" id="1214573"/>
    <lineage>
        <taxon>Eukaryota</taxon>
        <taxon>Fungi</taxon>
        <taxon>Dikarya</taxon>
        <taxon>Ascomycota</taxon>
        <taxon>Pezizomycotina</taxon>
        <taxon>Sordariomycetes</taxon>
        <taxon>Sordariomycetidae</taxon>
        <taxon>Diaporthales</taxon>
        <taxon>Diaporthaceae</taxon>
        <taxon>Diaporthe</taxon>
    </lineage>
</organism>
<dbReference type="Proteomes" id="UP000034680">
    <property type="component" value="Unassembled WGS sequence"/>
</dbReference>
<comment type="caution">
    <text evidence="2">The sequence shown here is derived from an EMBL/GenBank/DDBJ whole genome shotgun (WGS) entry which is preliminary data.</text>
</comment>
<dbReference type="OrthoDB" id="5170321at2759"/>
<feature type="chain" id="PRO_5002543958" evidence="1">
    <location>
        <begin position="26"/>
        <end position="193"/>
    </location>
</feature>
<protein>
    <submittedName>
        <fullName evidence="2">Uncharacterized protein</fullName>
    </submittedName>
</protein>